<dbReference type="Gene3D" id="3.90.420.10">
    <property type="entry name" value="Oxidoreductase, molybdopterin-binding domain"/>
    <property type="match status" value="1"/>
</dbReference>
<sequence>MPRYPLRRWALPTLAAAGAATIAAFTLREDENVVEGGELNPGLPTFSLQQVQQSSRPWIVFRHGVYDVTDFARDHPGGTKILQATGKSVELFWQQSEPHSRAGVPETLEELRVGNLTSADYDKMQDVKSNQDIGSTALQRLFFIDGALPTPDVDLETSKLKICDDSEVSLSLAELRTLFKQHKVTAATRCATSRIGEGKTVTRVPTEWTGVLLADVLASVGITTVEGIEQVRFEALDSDKQGRKFGASISAGTALGRDVGVLLAYEMNGAPIPKEHGFPLRVVVPGMTGSRNVKFVHRIVISRGEHGSNVEQR</sequence>
<keyword evidence="3" id="KW-0408">Iron</keyword>
<evidence type="ECO:0000256" key="2">
    <source>
        <dbReference type="ARBA" id="ARBA00022723"/>
    </source>
</evidence>
<dbReference type="InterPro" id="IPR001199">
    <property type="entry name" value="Cyt_B5-like_heme/steroid-bd"/>
</dbReference>
<evidence type="ECO:0000256" key="1">
    <source>
        <dbReference type="ARBA" id="ARBA00022617"/>
    </source>
</evidence>
<dbReference type="Gene3D" id="3.10.120.10">
    <property type="entry name" value="Cytochrome b5-like heme/steroid binding domain"/>
    <property type="match status" value="1"/>
</dbReference>
<dbReference type="PRINTS" id="PR00407">
    <property type="entry name" value="EUMOPTERIN"/>
</dbReference>
<protein>
    <recommendedName>
        <fullName evidence="5">Cytochrome b5 heme-binding domain-containing protein</fullName>
    </recommendedName>
</protein>
<dbReference type="InterPro" id="IPR000572">
    <property type="entry name" value="OxRdtase_Mopterin-bd_dom"/>
</dbReference>
<dbReference type="SUPFAM" id="SSF55856">
    <property type="entry name" value="Cytochrome b5-like heme/steroid binding domain"/>
    <property type="match status" value="1"/>
</dbReference>
<feature type="chain" id="PRO_5044884029" description="Cytochrome b5 heme-binding domain-containing protein" evidence="4">
    <location>
        <begin position="25"/>
        <end position="313"/>
    </location>
</feature>
<dbReference type="AlphaFoldDB" id="A0ABD3EWZ0"/>
<dbReference type="EMBL" id="JBIMZQ010000050">
    <property type="protein sequence ID" value="KAL3658968.1"/>
    <property type="molecule type" value="Genomic_DNA"/>
</dbReference>
<dbReference type="PANTHER" id="PTHR19372">
    <property type="entry name" value="SULFITE REDUCTASE"/>
    <property type="match status" value="1"/>
</dbReference>
<accession>A0ABD3EWZ0</accession>
<evidence type="ECO:0000313" key="6">
    <source>
        <dbReference type="EMBL" id="KAL3658968.1"/>
    </source>
</evidence>
<dbReference type="InterPro" id="IPR008335">
    <property type="entry name" value="Mopterin_OxRdtase_euk"/>
</dbReference>
<feature type="signal peptide" evidence="4">
    <location>
        <begin position="1"/>
        <end position="24"/>
    </location>
</feature>
<evidence type="ECO:0000256" key="4">
    <source>
        <dbReference type="SAM" id="SignalP"/>
    </source>
</evidence>
<dbReference type="InterPro" id="IPR036374">
    <property type="entry name" value="OxRdtase_Mopterin-bd_sf"/>
</dbReference>
<evidence type="ECO:0000313" key="7">
    <source>
        <dbReference type="Proteomes" id="UP001632037"/>
    </source>
</evidence>
<evidence type="ECO:0000259" key="5">
    <source>
        <dbReference type="PROSITE" id="PS50255"/>
    </source>
</evidence>
<keyword evidence="4" id="KW-0732">Signal</keyword>
<keyword evidence="7" id="KW-1185">Reference proteome</keyword>
<keyword evidence="2" id="KW-0479">Metal-binding</keyword>
<dbReference type="Pfam" id="PF00173">
    <property type="entry name" value="Cyt-b5"/>
    <property type="match status" value="1"/>
</dbReference>
<evidence type="ECO:0000256" key="3">
    <source>
        <dbReference type="ARBA" id="ARBA00023004"/>
    </source>
</evidence>
<organism evidence="6 7">
    <name type="scientific">Phytophthora oleae</name>
    <dbReference type="NCBI Taxonomy" id="2107226"/>
    <lineage>
        <taxon>Eukaryota</taxon>
        <taxon>Sar</taxon>
        <taxon>Stramenopiles</taxon>
        <taxon>Oomycota</taxon>
        <taxon>Peronosporomycetes</taxon>
        <taxon>Peronosporales</taxon>
        <taxon>Peronosporaceae</taxon>
        <taxon>Phytophthora</taxon>
    </lineage>
</organism>
<comment type="caution">
    <text evidence="6">The sequence shown here is derived from an EMBL/GenBank/DDBJ whole genome shotgun (WGS) entry which is preliminary data.</text>
</comment>
<dbReference type="Pfam" id="PF00174">
    <property type="entry name" value="Oxidored_molyb"/>
    <property type="match status" value="1"/>
</dbReference>
<feature type="domain" description="Cytochrome b5 heme-binding" evidence="5">
    <location>
        <begin position="58"/>
        <end position="117"/>
    </location>
</feature>
<dbReference type="GO" id="GO:0046872">
    <property type="term" value="F:metal ion binding"/>
    <property type="evidence" value="ECO:0007669"/>
    <property type="project" value="UniProtKB-KW"/>
</dbReference>
<dbReference type="FunFam" id="3.10.120.10:FF:000007">
    <property type="entry name" value="Sulfite oxidase, mitochondrial"/>
    <property type="match status" value="1"/>
</dbReference>
<dbReference type="PROSITE" id="PS50255">
    <property type="entry name" value="CYTOCHROME_B5_2"/>
    <property type="match status" value="1"/>
</dbReference>
<dbReference type="PANTHER" id="PTHR19372:SF7">
    <property type="entry name" value="SULFITE OXIDASE, MITOCHONDRIAL"/>
    <property type="match status" value="1"/>
</dbReference>
<reference evidence="6 7" key="1">
    <citation type="submission" date="2024-09" db="EMBL/GenBank/DDBJ databases">
        <title>Genome sequencing and assembly of Phytophthora oleae, isolate VK10A, causative agent of rot of olive drupes.</title>
        <authorList>
            <person name="Conti Taguali S."/>
            <person name="Riolo M."/>
            <person name="La Spada F."/>
            <person name="Cacciola S.O."/>
            <person name="Dionisio G."/>
        </authorList>
    </citation>
    <scope>NUCLEOTIDE SEQUENCE [LARGE SCALE GENOMIC DNA]</scope>
    <source>
        <strain evidence="6 7">VK10A</strain>
    </source>
</reference>
<gene>
    <name evidence="6" type="ORF">V7S43_016106</name>
</gene>
<name>A0ABD3EWZ0_9STRA</name>
<proteinExistence type="predicted"/>
<dbReference type="SUPFAM" id="SSF56524">
    <property type="entry name" value="Oxidoreductase molybdopterin-binding domain"/>
    <property type="match status" value="1"/>
</dbReference>
<dbReference type="SMART" id="SM01117">
    <property type="entry name" value="Cyt-b5"/>
    <property type="match status" value="1"/>
</dbReference>
<dbReference type="InterPro" id="IPR036400">
    <property type="entry name" value="Cyt_B5-like_heme/steroid_sf"/>
</dbReference>
<keyword evidence="1" id="KW-0349">Heme</keyword>
<dbReference type="Proteomes" id="UP001632037">
    <property type="component" value="Unassembled WGS sequence"/>
</dbReference>